<sequence>MVGGTTHQQQQAPQSAHPMTSSSATAHTTAPEEDELVKRNTDCVYFLASPLTCKKGSECEYRHSDIARVNPRDCWYWLNGTCLNPKCAFRHPPLDGLLGSDVPAPMGPPVPAPHATPYATPKQGVACIFFQKGFCLKGHLCPFLHGPSSLVNNKLTQPGPANPVTEPPKMAQQVTTHKPVEFRHSQGKQLPLPTRNGVDKKIAEPARVVPPPVMNEPPSNKPNRGNVYPGYYASNNERNVIGKDAEEYSREPSPGFDVLVHNELEDSGRDYDADHVDRDMHHEHRDYDHYNERDGHFDIDHVDHLERSYPRNDRESESDLRQRKSKQRRGSYNGLRSVSNRESHADSMPRRDNHHHQQQHRPDQGTLSSRLRGRIKIPGRSMSPTKETNSRVERETDIERRHLSRYSPGRPVSLNQTRVRDRISDTKFAGPKRLSELKSVRTSTEHQSNDEQFLGKRKYPKMEEDLSFEGPKSLSEILKRKRGVNDDGNNNNNDRVSSVNTEDSKNKKESEIIPANKEHNSVSVDFEAENAKDKQVDVNSVNYGASEVENEGEGGLVDEDALLDEELEAYDENRDGDYEYEQMDGDEDYNLDEGEYVEEEDGDEYEKKESESVVYS</sequence>
<name>A0ACB9HM17_9ASTR</name>
<reference evidence="2" key="1">
    <citation type="journal article" date="2022" name="Mol. Ecol. Resour.">
        <title>The genomes of chicory, endive, great burdock and yacon provide insights into Asteraceae palaeo-polyploidization history and plant inulin production.</title>
        <authorList>
            <person name="Fan W."/>
            <person name="Wang S."/>
            <person name="Wang H."/>
            <person name="Wang A."/>
            <person name="Jiang F."/>
            <person name="Liu H."/>
            <person name="Zhao H."/>
            <person name="Xu D."/>
            <person name="Zhang Y."/>
        </authorList>
    </citation>
    <scope>NUCLEOTIDE SEQUENCE [LARGE SCALE GENOMIC DNA]</scope>
    <source>
        <strain evidence="2">cv. Yunnan</strain>
    </source>
</reference>
<reference evidence="1 2" key="2">
    <citation type="journal article" date="2022" name="Mol. Ecol. Resour.">
        <title>The genomes of chicory, endive, great burdock and yacon provide insights into Asteraceae paleo-polyploidization history and plant inulin production.</title>
        <authorList>
            <person name="Fan W."/>
            <person name="Wang S."/>
            <person name="Wang H."/>
            <person name="Wang A."/>
            <person name="Jiang F."/>
            <person name="Liu H."/>
            <person name="Zhao H."/>
            <person name="Xu D."/>
            <person name="Zhang Y."/>
        </authorList>
    </citation>
    <scope>NUCLEOTIDE SEQUENCE [LARGE SCALE GENOMIC DNA]</scope>
    <source>
        <strain evidence="2">cv. Yunnan</strain>
        <tissue evidence="1">Leaves</tissue>
    </source>
</reference>
<protein>
    <submittedName>
        <fullName evidence="1">Uncharacterized protein</fullName>
    </submittedName>
</protein>
<dbReference type="Proteomes" id="UP001056120">
    <property type="component" value="Linkage Group LG12"/>
</dbReference>
<accession>A0ACB9HM17</accession>
<gene>
    <name evidence="1" type="ORF">L1987_39038</name>
</gene>
<organism evidence="1 2">
    <name type="scientific">Smallanthus sonchifolius</name>
    <dbReference type="NCBI Taxonomy" id="185202"/>
    <lineage>
        <taxon>Eukaryota</taxon>
        <taxon>Viridiplantae</taxon>
        <taxon>Streptophyta</taxon>
        <taxon>Embryophyta</taxon>
        <taxon>Tracheophyta</taxon>
        <taxon>Spermatophyta</taxon>
        <taxon>Magnoliopsida</taxon>
        <taxon>eudicotyledons</taxon>
        <taxon>Gunneridae</taxon>
        <taxon>Pentapetalae</taxon>
        <taxon>asterids</taxon>
        <taxon>campanulids</taxon>
        <taxon>Asterales</taxon>
        <taxon>Asteraceae</taxon>
        <taxon>Asteroideae</taxon>
        <taxon>Heliantheae alliance</taxon>
        <taxon>Millerieae</taxon>
        <taxon>Smallanthus</taxon>
    </lineage>
</organism>
<dbReference type="EMBL" id="CM042029">
    <property type="protein sequence ID" value="KAI3796368.1"/>
    <property type="molecule type" value="Genomic_DNA"/>
</dbReference>
<comment type="caution">
    <text evidence="1">The sequence shown here is derived from an EMBL/GenBank/DDBJ whole genome shotgun (WGS) entry which is preliminary data.</text>
</comment>
<keyword evidence="2" id="KW-1185">Reference proteome</keyword>
<evidence type="ECO:0000313" key="1">
    <source>
        <dbReference type="EMBL" id="KAI3796368.1"/>
    </source>
</evidence>
<evidence type="ECO:0000313" key="2">
    <source>
        <dbReference type="Proteomes" id="UP001056120"/>
    </source>
</evidence>
<proteinExistence type="predicted"/>